<evidence type="ECO:0000256" key="3">
    <source>
        <dbReference type="ARBA" id="ARBA00022448"/>
    </source>
</evidence>
<dbReference type="AlphaFoldDB" id="A0A1L3JWL9"/>
<keyword evidence="4 6" id="KW-0732">Signal</keyword>
<dbReference type="GO" id="GO:0043190">
    <property type="term" value="C:ATP-binding cassette (ABC) transporter complex"/>
    <property type="evidence" value="ECO:0007669"/>
    <property type="project" value="InterPro"/>
</dbReference>
<proteinExistence type="inferred from homology"/>
<gene>
    <name evidence="8" type="ORF">DQL93_07385</name>
</gene>
<evidence type="ECO:0000256" key="4">
    <source>
        <dbReference type="ARBA" id="ARBA00022729"/>
    </source>
</evidence>
<evidence type="ECO:0000313" key="8">
    <source>
        <dbReference type="EMBL" id="AZA16330.1"/>
    </source>
</evidence>
<keyword evidence="5" id="KW-0653">Protein transport</keyword>
<sequence length="549" mass="60903">MQKIKKFTLAAVSVSAAFLLAACGSQQSSSSASKDKQVLKLSATAPLDTIDISKATGYGQTGNVFESFYRLGKNGQPAAGLAKSGTVSKDGKTWTFKLRSNAKWSNGEKITAQDFVYSWRRTINPKTASPYAYIFSGIKNADEIIAGKKSPSSLGIKALNQETVQVKLNRPIAYFKVLMAYPLFGPQNEAFIKKTGKKYATSSKYMLYSGPFKITGWKGTNDTWSFVKNNQYWDKQAVKLSKISYQVVKTTNTGYQLYQQGKLDLTPLSSEQVKQLKKNKDFKTYPYSYVAFLAYNFQAKDATVKKALSNKNIRLALSLSLDRKILTSKVFGDGSSVPTGFVASGLAYDPANKEDFAKEQKVANTVDYNEKLAEKYWKTGLNELGLKKLNLTLLASNESTNADALTQYLQSQWTKVLSGINVKVNSIPSKNAHTKASSGDFDIYVSGWGGDFSDPMTFMQILQKGTSYNYGKWNNAEYNRLIKKALTTDANDVNKRWQDLVKAAQVANADQAVSPIYQQTTAYLQNSKVKGIIHNNAGTQWSYKYAYIK</sequence>
<dbReference type="GO" id="GO:0030288">
    <property type="term" value="C:outer membrane-bounded periplasmic space"/>
    <property type="evidence" value="ECO:0007669"/>
    <property type="project" value="UniProtKB-ARBA"/>
</dbReference>
<dbReference type="GO" id="GO:1904680">
    <property type="term" value="F:peptide transmembrane transporter activity"/>
    <property type="evidence" value="ECO:0007669"/>
    <property type="project" value="TreeGrafter"/>
</dbReference>
<reference evidence="8" key="1">
    <citation type="submission" date="2018-07" db="EMBL/GenBank/DDBJ databases">
        <authorList>
            <person name="Somerville V."/>
        </authorList>
    </citation>
    <scope>NUCLEOTIDE SEQUENCE</scope>
    <source>
        <strain evidence="8">NWC_2_2</strain>
    </source>
</reference>
<organism evidence="8">
    <name type="scientific">Lactobacillus delbrueckii subsp. lactis</name>
    <dbReference type="NCBI Taxonomy" id="29397"/>
    <lineage>
        <taxon>Bacteria</taxon>
        <taxon>Bacillati</taxon>
        <taxon>Bacillota</taxon>
        <taxon>Bacilli</taxon>
        <taxon>Lactobacillales</taxon>
        <taxon>Lactobacillaceae</taxon>
        <taxon>Lactobacillus</taxon>
    </lineage>
</organism>
<dbReference type="FunFam" id="3.10.105.10:FF:000001">
    <property type="entry name" value="Oligopeptide ABC transporter, oligopeptide-binding protein"/>
    <property type="match status" value="1"/>
</dbReference>
<comment type="similarity">
    <text evidence="2">Belongs to the bacterial solute-binding protein 5 family.</text>
</comment>
<dbReference type="PANTHER" id="PTHR30290:SF10">
    <property type="entry name" value="PERIPLASMIC OLIGOPEPTIDE-BINDING PROTEIN-RELATED"/>
    <property type="match status" value="1"/>
</dbReference>
<dbReference type="InterPro" id="IPR030678">
    <property type="entry name" value="Peptide/Ni-bd"/>
</dbReference>
<dbReference type="GO" id="GO:0015833">
    <property type="term" value="P:peptide transport"/>
    <property type="evidence" value="ECO:0007669"/>
    <property type="project" value="UniProtKB-KW"/>
</dbReference>
<accession>A0A1L3JWL9</accession>
<dbReference type="OrthoDB" id="403896at2"/>
<dbReference type="InterPro" id="IPR000914">
    <property type="entry name" value="SBP_5_dom"/>
</dbReference>
<dbReference type="Gene3D" id="3.90.76.10">
    <property type="entry name" value="Dipeptide-binding Protein, Domain 1"/>
    <property type="match status" value="1"/>
</dbReference>
<feature type="chain" id="PRO_5043148028" evidence="6">
    <location>
        <begin position="22"/>
        <end position="549"/>
    </location>
</feature>
<feature type="signal peptide" evidence="6">
    <location>
        <begin position="1"/>
        <end position="21"/>
    </location>
</feature>
<dbReference type="CDD" id="cd08504">
    <property type="entry name" value="PBP2_OppA"/>
    <property type="match status" value="1"/>
</dbReference>
<comment type="subcellular location">
    <subcellularLocation>
        <location evidence="1">Cell envelope</location>
    </subcellularLocation>
</comment>
<evidence type="ECO:0000256" key="1">
    <source>
        <dbReference type="ARBA" id="ARBA00004196"/>
    </source>
</evidence>
<dbReference type="RefSeq" id="WP_003617535.1">
    <property type="nucleotide sequence ID" value="NZ_BJLO01000138.1"/>
</dbReference>
<dbReference type="Pfam" id="PF00496">
    <property type="entry name" value="SBP_bac_5"/>
    <property type="match status" value="1"/>
</dbReference>
<dbReference type="SUPFAM" id="SSF53850">
    <property type="entry name" value="Periplasmic binding protein-like II"/>
    <property type="match status" value="1"/>
</dbReference>
<evidence type="ECO:0000256" key="2">
    <source>
        <dbReference type="ARBA" id="ARBA00005695"/>
    </source>
</evidence>
<dbReference type="EMBL" id="CP031023">
    <property type="protein sequence ID" value="AZA16330.1"/>
    <property type="molecule type" value="Genomic_DNA"/>
</dbReference>
<dbReference type="PANTHER" id="PTHR30290">
    <property type="entry name" value="PERIPLASMIC BINDING COMPONENT OF ABC TRANSPORTER"/>
    <property type="match status" value="1"/>
</dbReference>
<name>A0A1L3JWL9_LACDL</name>
<keyword evidence="5" id="KW-0571">Peptide transport</keyword>
<evidence type="ECO:0000256" key="6">
    <source>
        <dbReference type="SAM" id="SignalP"/>
    </source>
</evidence>
<dbReference type="Gene3D" id="3.40.190.10">
    <property type="entry name" value="Periplasmic binding protein-like II"/>
    <property type="match status" value="1"/>
</dbReference>
<dbReference type="InterPro" id="IPR039424">
    <property type="entry name" value="SBP_5"/>
</dbReference>
<protein>
    <submittedName>
        <fullName evidence="8">Peptide ABC transporter substrate-binding protein</fullName>
    </submittedName>
</protein>
<evidence type="ECO:0000259" key="7">
    <source>
        <dbReference type="Pfam" id="PF00496"/>
    </source>
</evidence>
<dbReference type="PIRSF" id="PIRSF002741">
    <property type="entry name" value="MppA"/>
    <property type="match status" value="1"/>
</dbReference>
<dbReference type="Gene3D" id="3.10.105.10">
    <property type="entry name" value="Dipeptide-binding Protein, Domain 3"/>
    <property type="match status" value="1"/>
</dbReference>
<feature type="domain" description="Solute-binding protein family 5" evidence="7">
    <location>
        <begin position="77"/>
        <end position="468"/>
    </location>
</feature>
<evidence type="ECO:0000256" key="5">
    <source>
        <dbReference type="ARBA" id="ARBA00022856"/>
    </source>
</evidence>
<dbReference type="PROSITE" id="PS51257">
    <property type="entry name" value="PROKAR_LIPOPROTEIN"/>
    <property type="match status" value="1"/>
</dbReference>
<dbReference type="FunFam" id="3.90.76.10:FF:000001">
    <property type="entry name" value="Oligopeptide ABC transporter substrate-binding protein"/>
    <property type="match status" value="1"/>
</dbReference>
<keyword evidence="3" id="KW-0813">Transport</keyword>